<dbReference type="Pfam" id="PF00387">
    <property type="entry name" value="PI-PLC-Y"/>
    <property type="match status" value="1"/>
</dbReference>
<dbReference type="SMART" id="SM00148">
    <property type="entry name" value="PLCXc"/>
    <property type="match status" value="1"/>
</dbReference>
<evidence type="ECO:0000313" key="3">
    <source>
        <dbReference type="EMBL" id="KAE9384987.1"/>
    </source>
</evidence>
<dbReference type="EMBL" id="ML770047">
    <property type="protein sequence ID" value="KAE9384987.1"/>
    <property type="molecule type" value="Genomic_DNA"/>
</dbReference>
<keyword evidence="1" id="KW-0442">Lipid degradation</keyword>
<name>A0A6A4GHY7_9AGAR</name>
<dbReference type="Gene3D" id="3.20.20.190">
    <property type="entry name" value="Phosphatidylinositol (PI) phosphodiesterase"/>
    <property type="match status" value="1"/>
</dbReference>
<protein>
    <recommendedName>
        <fullName evidence="1">Phosphoinositide phospholipase C</fullName>
        <ecNumber evidence="1">3.1.4.11</ecNumber>
    </recommendedName>
</protein>
<dbReference type="EC" id="3.1.4.11" evidence="1"/>
<dbReference type="InterPro" id="IPR000909">
    <property type="entry name" value="PLipase_C_PInositol-sp_X_dom"/>
</dbReference>
<dbReference type="Pfam" id="PF00388">
    <property type="entry name" value="PI-PLC-X"/>
    <property type="match status" value="1"/>
</dbReference>
<accession>A0A6A4GHY7</accession>
<dbReference type="GO" id="GO:0016042">
    <property type="term" value="P:lipid catabolic process"/>
    <property type="evidence" value="ECO:0007669"/>
    <property type="project" value="UniProtKB-KW"/>
</dbReference>
<proteinExistence type="predicted"/>
<dbReference type="PROSITE" id="PS50007">
    <property type="entry name" value="PIPLC_X_DOMAIN"/>
    <property type="match status" value="1"/>
</dbReference>
<keyword evidence="1" id="KW-0378">Hydrolase</keyword>
<dbReference type="SUPFAM" id="SSF51695">
    <property type="entry name" value="PLC-like phosphodiesterases"/>
    <property type="match status" value="1"/>
</dbReference>
<gene>
    <name evidence="3" type="ORF">BT96DRAFT_960821</name>
</gene>
<comment type="catalytic activity">
    <reaction evidence="1">
        <text>a 1,2-diacyl-sn-glycero-3-phospho-(1D-myo-inositol-4,5-bisphosphate) + H2O = 1D-myo-inositol 1,4,5-trisphosphate + a 1,2-diacyl-sn-glycerol + H(+)</text>
        <dbReference type="Rhea" id="RHEA:33179"/>
        <dbReference type="ChEBI" id="CHEBI:15377"/>
        <dbReference type="ChEBI" id="CHEBI:15378"/>
        <dbReference type="ChEBI" id="CHEBI:17815"/>
        <dbReference type="ChEBI" id="CHEBI:58456"/>
        <dbReference type="ChEBI" id="CHEBI:203600"/>
        <dbReference type="EC" id="3.1.4.11"/>
    </reaction>
</comment>
<dbReference type="PRINTS" id="PR00390">
    <property type="entry name" value="PHPHLIPASEC"/>
</dbReference>
<dbReference type="InterPro" id="IPR001192">
    <property type="entry name" value="PI-PLC_fam"/>
</dbReference>
<evidence type="ECO:0000256" key="1">
    <source>
        <dbReference type="RuleBase" id="RU361133"/>
    </source>
</evidence>
<reference evidence="3" key="1">
    <citation type="journal article" date="2019" name="Environ. Microbiol.">
        <title>Fungal ecological strategies reflected in gene transcription - a case study of two litter decomposers.</title>
        <authorList>
            <person name="Barbi F."/>
            <person name="Kohler A."/>
            <person name="Barry K."/>
            <person name="Baskaran P."/>
            <person name="Daum C."/>
            <person name="Fauchery L."/>
            <person name="Ihrmark K."/>
            <person name="Kuo A."/>
            <person name="LaButti K."/>
            <person name="Lipzen A."/>
            <person name="Morin E."/>
            <person name="Grigoriev I.V."/>
            <person name="Henrissat B."/>
            <person name="Lindahl B."/>
            <person name="Martin F."/>
        </authorList>
    </citation>
    <scope>NUCLEOTIDE SEQUENCE</scope>
    <source>
        <strain evidence="3">JB14</strain>
    </source>
</reference>
<dbReference type="OrthoDB" id="269822at2759"/>
<dbReference type="AlphaFoldDB" id="A0A6A4GHY7"/>
<dbReference type="InterPro" id="IPR035892">
    <property type="entry name" value="C2_domain_sf"/>
</dbReference>
<evidence type="ECO:0000259" key="2">
    <source>
        <dbReference type="PROSITE" id="PS50008"/>
    </source>
</evidence>
<keyword evidence="1" id="KW-0443">Lipid metabolism</keyword>
<dbReference type="GO" id="GO:0004435">
    <property type="term" value="F:phosphatidylinositol-4,5-bisphosphate phospholipase C activity"/>
    <property type="evidence" value="ECO:0007669"/>
    <property type="project" value="UniProtKB-EC"/>
</dbReference>
<organism evidence="3 4">
    <name type="scientific">Gymnopus androsaceus JB14</name>
    <dbReference type="NCBI Taxonomy" id="1447944"/>
    <lineage>
        <taxon>Eukaryota</taxon>
        <taxon>Fungi</taxon>
        <taxon>Dikarya</taxon>
        <taxon>Basidiomycota</taxon>
        <taxon>Agaricomycotina</taxon>
        <taxon>Agaricomycetes</taxon>
        <taxon>Agaricomycetidae</taxon>
        <taxon>Agaricales</taxon>
        <taxon>Marasmiineae</taxon>
        <taxon>Omphalotaceae</taxon>
        <taxon>Gymnopus</taxon>
    </lineage>
</organism>
<dbReference type="InterPro" id="IPR001711">
    <property type="entry name" value="PLipase_C_Pinositol-sp_Y"/>
</dbReference>
<dbReference type="Gene3D" id="2.60.40.150">
    <property type="entry name" value="C2 domain"/>
    <property type="match status" value="1"/>
</dbReference>
<dbReference type="Proteomes" id="UP000799118">
    <property type="component" value="Unassembled WGS sequence"/>
</dbReference>
<dbReference type="PROSITE" id="PS50008">
    <property type="entry name" value="PIPLC_Y_DOMAIN"/>
    <property type="match status" value="1"/>
</dbReference>
<dbReference type="InterPro" id="IPR017946">
    <property type="entry name" value="PLC-like_Pdiesterase_TIM-brl"/>
</dbReference>
<keyword evidence="4" id="KW-1185">Reference proteome</keyword>
<evidence type="ECO:0000313" key="4">
    <source>
        <dbReference type="Proteomes" id="UP000799118"/>
    </source>
</evidence>
<feature type="domain" description="PI-PLC Y-box" evidence="2">
    <location>
        <begin position="283"/>
        <end position="368"/>
    </location>
</feature>
<dbReference type="PANTHER" id="PTHR10336">
    <property type="entry name" value="PHOSPHOINOSITIDE-SPECIFIC PHOSPHOLIPASE C FAMILY PROTEIN"/>
    <property type="match status" value="1"/>
</dbReference>
<dbReference type="GO" id="GO:0048015">
    <property type="term" value="P:phosphatidylinositol-mediated signaling"/>
    <property type="evidence" value="ECO:0007669"/>
    <property type="project" value="TreeGrafter"/>
</dbReference>
<sequence>MDSQLHSQLNELYRVDYHHNVHPPKDKSLRLSPEIEEYIQSTLNTTKEELKGLPTVSPPQWDDSQPLTHHFVSSSHNTYLLSRQLVGRASAGSYNHALSRGAHCVEIDVWPSSSPEGLVVTHGYTFTKGTSFQKVCEAIGAGVDALGPDTWPVLISLECHVGPEGQKNMVSIMRNAWGEKLIVKLTPADLKGKIILMVEYYAPTNFAEIEEEEESEELDPEHETTTSETFVQGEDLPEVLIGKVERGKISDELAALGYYARSWKPSKGWLLQELIDPRHILINISESSVISLLPAHLDALIEHGRAHLRRIFPKGTRIRSSNMEILKFWRNGSHIVSMNMQTIDTSMQINEAMFAGSPGWVLKPQVQRLLNKDSRKVRLSIQVVGISSAPPPKGHENKPFHAYLKADLFHEQQDQEWKSKTEKTTEEGDATWNEILEWKFDHDELAFLRLEGDVDLAVFCARVDDIQQGWRLVRMFHMDGKASDATLLAKFELDRSRLVQKRVQQF</sequence>
<dbReference type="PANTHER" id="PTHR10336:SF169">
    <property type="entry name" value="PHOSPHOINOSITIDE PHOSPHOLIPASE C"/>
    <property type="match status" value="1"/>
</dbReference>
<dbReference type="SMART" id="SM00149">
    <property type="entry name" value="PLCYc"/>
    <property type="match status" value="1"/>
</dbReference>
<dbReference type="GO" id="GO:0051209">
    <property type="term" value="P:release of sequestered calcium ion into cytosol"/>
    <property type="evidence" value="ECO:0007669"/>
    <property type="project" value="TreeGrafter"/>
</dbReference>